<evidence type="ECO:0000313" key="3">
    <source>
        <dbReference type="Proteomes" id="UP000007148"/>
    </source>
</evidence>
<dbReference type="EMBL" id="CAFZ01000512">
    <property type="protein sequence ID" value="CCA75745.1"/>
    <property type="molecule type" value="Genomic_DNA"/>
</dbReference>
<sequence length="118" mass="12698">MTCSESLSSVTAIFSLGSRSPSRHKSRPGGILASWKTSPQRLAFFLEAKKANRYHTAEAPSSTLRAKLALVVLVPALDPLWAATSARGRANPLKNHKETHGKAHKKSTEALQALGKNP</sequence>
<feature type="region of interest" description="Disordered" evidence="1">
    <location>
        <begin position="87"/>
        <end position="118"/>
    </location>
</feature>
<comment type="caution">
    <text evidence="2">The sequence shown here is derived from an EMBL/GenBank/DDBJ whole genome shotgun (WGS) entry which is preliminary data.</text>
</comment>
<accession>G4TWQ2</accession>
<evidence type="ECO:0000256" key="1">
    <source>
        <dbReference type="SAM" id="MobiDB-lite"/>
    </source>
</evidence>
<organism evidence="2 3">
    <name type="scientific">Serendipita indica (strain DSM 11827)</name>
    <name type="common">Root endophyte fungus</name>
    <name type="synonym">Piriformospora indica</name>
    <dbReference type="NCBI Taxonomy" id="1109443"/>
    <lineage>
        <taxon>Eukaryota</taxon>
        <taxon>Fungi</taxon>
        <taxon>Dikarya</taxon>
        <taxon>Basidiomycota</taxon>
        <taxon>Agaricomycotina</taxon>
        <taxon>Agaricomycetes</taxon>
        <taxon>Sebacinales</taxon>
        <taxon>Serendipitaceae</taxon>
        <taxon>Serendipita</taxon>
    </lineage>
</organism>
<name>G4TWQ2_SERID</name>
<reference evidence="2 3" key="1">
    <citation type="journal article" date="2011" name="PLoS Pathog.">
        <title>Endophytic Life Strategies Decoded by Genome and Transcriptome Analyses of the Mutualistic Root Symbiont Piriformospora indica.</title>
        <authorList>
            <person name="Zuccaro A."/>
            <person name="Lahrmann U."/>
            <person name="Guldener U."/>
            <person name="Langen G."/>
            <person name="Pfiffi S."/>
            <person name="Biedenkopf D."/>
            <person name="Wong P."/>
            <person name="Samans B."/>
            <person name="Grimm C."/>
            <person name="Basiewicz M."/>
            <person name="Murat C."/>
            <person name="Martin F."/>
            <person name="Kogel K.H."/>
        </authorList>
    </citation>
    <scope>NUCLEOTIDE SEQUENCE [LARGE SCALE GENOMIC DNA]</scope>
    <source>
        <strain evidence="2 3">DSM 11827</strain>
    </source>
</reference>
<dbReference type="InParanoid" id="G4TWQ2"/>
<dbReference type="HOGENOM" id="CLU_2074077_0_0_1"/>
<proteinExistence type="predicted"/>
<gene>
    <name evidence="2" type="ORF">PIIN_09735</name>
</gene>
<evidence type="ECO:0000313" key="2">
    <source>
        <dbReference type="EMBL" id="CCA75745.1"/>
    </source>
</evidence>
<dbReference type="Proteomes" id="UP000007148">
    <property type="component" value="Unassembled WGS sequence"/>
</dbReference>
<keyword evidence="3" id="KW-1185">Reference proteome</keyword>
<protein>
    <submittedName>
        <fullName evidence="2">Uncharacterized protein</fullName>
    </submittedName>
</protein>
<dbReference type="AlphaFoldDB" id="G4TWQ2"/>